<evidence type="ECO:0000313" key="2">
    <source>
        <dbReference type="EMBL" id="GAA5143806.1"/>
    </source>
</evidence>
<sequence>MIRSEQSRQSNKEGESETCWTREESPCVRLELVDGSWPILPYAQMQSAWFRPESPTETLELRFPPYQVRIAGGNLRKLAVAFQKQAVESVRISTKSERMSQGDGPTWIASIEVEEDKQDAGADESAP</sequence>
<proteinExistence type="predicted"/>
<keyword evidence="3" id="KW-1185">Reference proteome</keyword>
<dbReference type="EMBL" id="BAABIA010000006">
    <property type="protein sequence ID" value="GAA5143806.1"/>
    <property type="molecule type" value="Genomic_DNA"/>
</dbReference>
<accession>A0ABP9PC85</accession>
<gene>
    <name evidence="2" type="ORF">GCM10023213_32550</name>
</gene>
<feature type="compositionally biased region" description="Basic and acidic residues" evidence="1">
    <location>
        <begin position="10"/>
        <end position="20"/>
    </location>
</feature>
<protein>
    <submittedName>
        <fullName evidence="2">Uncharacterized protein</fullName>
    </submittedName>
</protein>
<evidence type="ECO:0000256" key="1">
    <source>
        <dbReference type="SAM" id="MobiDB-lite"/>
    </source>
</evidence>
<dbReference type="Proteomes" id="UP001499852">
    <property type="component" value="Unassembled WGS sequence"/>
</dbReference>
<reference evidence="3" key="1">
    <citation type="journal article" date="2019" name="Int. J. Syst. Evol. Microbiol.">
        <title>The Global Catalogue of Microorganisms (GCM) 10K type strain sequencing project: providing services to taxonomists for standard genome sequencing and annotation.</title>
        <authorList>
            <consortium name="The Broad Institute Genomics Platform"/>
            <consortium name="The Broad Institute Genome Sequencing Center for Infectious Disease"/>
            <person name="Wu L."/>
            <person name="Ma J."/>
        </authorList>
    </citation>
    <scope>NUCLEOTIDE SEQUENCE [LARGE SCALE GENOMIC DNA]</scope>
    <source>
        <strain evidence="3">JCM 18053</strain>
    </source>
</reference>
<organism evidence="2 3">
    <name type="scientific">Prosthecobacter algae</name>
    <dbReference type="NCBI Taxonomy" id="1144682"/>
    <lineage>
        <taxon>Bacteria</taxon>
        <taxon>Pseudomonadati</taxon>
        <taxon>Verrucomicrobiota</taxon>
        <taxon>Verrucomicrobiia</taxon>
        <taxon>Verrucomicrobiales</taxon>
        <taxon>Verrucomicrobiaceae</taxon>
        <taxon>Prosthecobacter</taxon>
    </lineage>
</organism>
<evidence type="ECO:0000313" key="3">
    <source>
        <dbReference type="Proteomes" id="UP001499852"/>
    </source>
</evidence>
<comment type="caution">
    <text evidence="2">The sequence shown here is derived from an EMBL/GenBank/DDBJ whole genome shotgun (WGS) entry which is preliminary data.</text>
</comment>
<name>A0ABP9PC85_9BACT</name>
<feature type="region of interest" description="Disordered" evidence="1">
    <location>
        <begin position="1"/>
        <end position="20"/>
    </location>
</feature>